<evidence type="ECO:0000313" key="1">
    <source>
        <dbReference type="EMBL" id="GBP34627.1"/>
    </source>
</evidence>
<gene>
    <name evidence="1" type="ORF">EVAR_19018_1</name>
</gene>
<sequence length="142" mass="16414">MAEQPSLYQEGLGSGPSCGVLTNETEFVFYERLSNEYRRSFVQWKWKLCDGLLSDPYIGQMLVRGGLKNLSCPFQEGEYHLMNLTVDMRSFKNVWPFEKSRLSITSLATDKNNTLIGNGEVYLTIKEERRSKSSKKNRIERT</sequence>
<dbReference type="AlphaFoldDB" id="A0A4C1V8I7"/>
<dbReference type="EMBL" id="BGZK01000291">
    <property type="protein sequence ID" value="GBP34627.1"/>
    <property type="molecule type" value="Genomic_DNA"/>
</dbReference>
<protein>
    <submittedName>
        <fullName evidence="1">Uncharacterized protein</fullName>
    </submittedName>
</protein>
<dbReference type="OrthoDB" id="7116894at2759"/>
<keyword evidence="2" id="KW-1185">Reference proteome</keyword>
<accession>A0A4C1V8I7</accession>
<reference evidence="1 2" key="1">
    <citation type="journal article" date="2019" name="Commun. Biol.">
        <title>The bagworm genome reveals a unique fibroin gene that provides high tensile strength.</title>
        <authorList>
            <person name="Kono N."/>
            <person name="Nakamura H."/>
            <person name="Ohtoshi R."/>
            <person name="Tomita M."/>
            <person name="Numata K."/>
            <person name="Arakawa K."/>
        </authorList>
    </citation>
    <scope>NUCLEOTIDE SEQUENCE [LARGE SCALE GENOMIC DNA]</scope>
</reference>
<name>A0A4C1V8I7_EUMVA</name>
<organism evidence="1 2">
    <name type="scientific">Eumeta variegata</name>
    <name type="common">Bagworm moth</name>
    <name type="synonym">Eumeta japonica</name>
    <dbReference type="NCBI Taxonomy" id="151549"/>
    <lineage>
        <taxon>Eukaryota</taxon>
        <taxon>Metazoa</taxon>
        <taxon>Ecdysozoa</taxon>
        <taxon>Arthropoda</taxon>
        <taxon>Hexapoda</taxon>
        <taxon>Insecta</taxon>
        <taxon>Pterygota</taxon>
        <taxon>Neoptera</taxon>
        <taxon>Endopterygota</taxon>
        <taxon>Lepidoptera</taxon>
        <taxon>Glossata</taxon>
        <taxon>Ditrysia</taxon>
        <taxon>Tineoidea</taxon>
        <taxon>Psychidae</taxon>
        <taxon>Oiketicinae</taxon>
        <taxon>Eumeta</taxon>
    </lineage>
</organism>
<proteinExistence type="predicted"/>
<dbReference type="Proteomes" id="UP000299102">
    <property type="component" value="Unassembled WGS sequence"/>
</dbReference>
<evidence type="ECO:0000313" key="2">
    <source>
        <dbReference type="Proteomes" id="UP000299102"/>
    </source>
</evidence>
<comment type="caution">
    <text evidence="1">The sequence shown here is derived from an EMBL/GenBank/DDBJ whole genome shotgun (WGS) entry which is preliminary data.</text>
</comment>